<dbReference type="Pfam" id="PF08612">
    <property type="entry name" value="Med20"/>
    <property type="match status" value="1"/>
</dbReference>
<keyword evidence="4" id="KW-0813">Transport</keyword>
<feature type="transmembrane region" description="Helical" evidence="10">
    <location>
        <begin position="339"/>
        <end position="371"/>
    </location>
</feature>
<reference evidence="12" key="1">
    <citation type="submission" date="2022-07" db="EMBL/GenBank/DDBJ databases">
        <title>Phylogenomic reconstructions and comparative analyses of Kickxellomycotina fungi.</title>
        <authorList>
            <person name="Reynolds N.K."/>
            <person name="Stajich J.E."/>
            <person name="Barry K."/>
            <person name="Grigoriev I.V."/>
            <person name="Crous P."/>
            <person name="Smith M.E."/>
        </authorList>
    </citation>
    <scope>NUCLEOTIDE SEQUENCE</scope>
    <source>
        <strain evidence="12">CBS 109367</strain>
    </source>
</reference>
<evidence type="ECO:0000259" key="11">
    <source>
        <dbReference type="Pfam" id="PF00324"/>
    </source>
</evidence>
<feature type="transmembrane region" description="Helical" evidence="10">
    <location>
        <begin position="692"/>
        <end position="712"/>
    </location>
</feature>
<name>A0A9W8GJD2_9FUNG</name>
<dbReference type="InterPro" id="IPR004840">
    <property type="entry name" value="Amino_acid_permease_CS"/>
</dbReference>
<dbReference type="PANTHER" id="PTHR43341">
    <property type="entry name" value="AMINO ACID PERMEASE"/>
    <property type="match status" value="1"/>
</dbReference>
<dbReference type="FunFam" id="1.20.1740.10:FF:000001">
    <property type="entry name" value="Amino acid permease"/>
    <property type="match status" value="1"/>
</dbReference>
<evidence type="ECO:0000313" key="13">
    <source>
        <dbReference type="Proteomes" id="UP001151516"/>
    </source>
</evidence>
<feature type="transmembrane region" description="Helical" evidence="10">
    <location>
        <begin position="410"/>
        <end position="429"/>
    </location>
</feature>
<keyword evidence="9" id="KW-0539">Nucleus</keyword>
<protein>
    <recommendedName>
        <fullName evidence="11">Amino acid permease/ SLC12A domain-containing protein</fullName>
    </recommendedName>
</protein>
<evidence type="ECO:0000256" key="8">
    <source>
        <dbReference type="ARBA" id="ARBA00023136"/>
    </source>
</evidence>
<dbReference type="Proteomes" id="UP001151516">
    <property type="component" value="Unassembled WGS sequence"/>
</dbReference>
<dbReference type="GO" id="GO:0015171">
    <property type="term" value="F:amino acid transmembrane transporter activity"/>
    <property type="evidence" value="ECO:0007669"/>
    <property type="project" value="TreeGrafter"/>
</dbReference>
<keyword evidence="13" id="KW-1185">Reference proteome</keyword>
<dbReference type="OrthoDB" id="3900342at2759"/>
<evidence type="ECO:0000313" key="12">
    <source>
        <dbReference type="EMBL" id="KAJ2687512.1"/>
    </source>
</evidence>
<dbReference type="Pfam" id="PF00324">
    <property type="entry name" value="AA_permease"/>
    <property type="match status" value="1"/>
</dbReference>
<evidence type="ECO:0000256" key="7">
    <source>
        <dbReference type="ARBA" id="ARBA00022989"/>
    </source>
</evidence>
<dbReference type="Gene3D" id="1.20.1740.10">
    <property type="entry name" value="Amino acid/polyamine transporter I"/>
    <property type="match status" value="1"/>
</dbReference>
<dbReference type="GO" id="GO:0003712">
    <property type="term" value="F:transcription coregulator activity"/>
    <property type="evidence" value="ECO:0007669"/>
    <property type="project" value="InterPro"/>
</dbReference>
<comment type="caution">
    <text evidence="12">The sequence shown here is derived from an EMBL/GenBank/DDBJ whole genome shotgun (WGS) entry which is preliminary data.</text>
</comment>
<evidence type="ECO:0000256" key="1">
    <source>
        <dbReference type="ARBA" id="ARBA00004123"/>
    </source>
</evidence>
<evidence type="ECO:0000256" key="10">
    <source>
        <dbReference type="SAM" id="Phobius"/>
    </source>
</evidence>
<keyword evidence="8 10" id="KW-0472">Membrane</keyword>
<evidence type="ECO:0000256" key="6">
    <source>
        <dbReference type="ARBA" id="ARBA00022970"/>
    </source>
</evidence>
<evidence type="ECO:0000256" key="5">
    <source>
        <dbReference type="ARBA" id="ARBA00022692"/>
    </source>
</evidence>
<feature type="transmembrane region" description="Helical" evidence="10">
    <location>
        <begin position="377"/>
        <end position="398"/>
    </location>
</feature>
<feature type="transmembrane region" description="Helical" evidence="10">
    <location>
        <begin position="617"/>
        <end position="640"/>
    </location>
</feature>
<keyword evidence="6" id="KW-0029">Amino-acid transport</keyword>
<feature type="transmembrane region" description="Helical" evidence="10">
    <location>
        <begin position="590"/>
        <end position="611"/>
    </location>
</feature>
<evidence type="ECO:0000256" key="2">
    <source>
        <dbReference type="ARBA" id="ARBA00004141"/>
    </source>
</evidence>
<keyword evidence="5 10" id="KW-0812">Transmembrane</keyword>
<dbReference type="AlphaFoldDB" id="A0A9W8GJD2"/>
<dbReference type="GO" id="GO:0006357">
    <property type="term" value="P:regulation of transcription by RNA polymerase II"/>
    <property type="evidence" value="ECO:0007669"/>
    <property type="project" value="InterPro"/>
</dbReference>
<feature type="transmembrane region" description="Helical" evidence="10">
    <location>
        <begin position="268"/>
        <end position="292"/>
    </location>
</feature>
<feature type="domain" description="Amino acid permease/ SLC12A" evidence="11">
    <location>
        <begin position="268"/>
        <end position="719"/>
    </location>
</feature>
<keyword evidence="7 10" id="KW-1133">Transmembrane helix</keyword>
<comment type="subcellular location">
    <subcellularLocation>
        <location evidence="2">Membrane</location>
        <topology evidence="2">Multi-pass membrane protein</topology>
    </subcellularLocation>
    <subcellularLocation>
        <location evidence="1">Nucleus</location>
    </subcellularLocation>
</comment>
<evidence type="ECO:0000256" key="4">
    <source>
        <dbReference type="ARBA" id="ARBA00022448"/>
    </source>
</evidence>
<dbReference type="PANTHER" id="PTHR43341:SF1">
    <property type="entry name" value="GENERAL AMINO-ACID PERMEASE GAP1"/>
    <property type="match status" value="1"/>
</dbReference>
<dbReference type="InterPro" id="IPR013921">
    <property type="entry name" value="Mediator_Med20"/>
</dbReference>
<sequence>MTGSTWVLWWKDAQGTASLGLLQERLLRGLRASLKGRWSMDTKLFHSPYNFVQHQNIKVPPLTAPRGTASDQSMYLVVRGSSRRQFYVMASNRVVVEAEPEMESIVLRLKNLWTPRQTARVEGYTYEGDDWIIRTGNMMVGTSYKGLIIEINYLPCSNPEQTRGLMLELLMMILPEDAQVDANHGVDYRRAGLDPTSMTDRHTAYHNGDIQVTTGSLHHRASAYSGDRHSDSFQPKDNVYEEKHIGSPNSIKEHDEPKLKRRLKGRQMGMIAIGGTIGTGLFIGSGTTLATAGPAGSLVAYLVIGSMVFFVCTSLGEMSTFIPTSDPFNHFAARFMDPALGFAFGWNYWCSWMLTVASELVACGIIVQYWLPHINGIVWSLIALVIMFLLNAISVRGYGEAEFWMSSLKVLTVFVFIIVGILTVTGVTGGDFIGGRNWHVEGAPFKDHIVGILKACIVAAFSFQGTEIVGVTVGESANPRRDVPRAIKSVFWRILFFYISSILIIGLVIPNNNKNLVEAGGVGDVGISPFTMVFELAGASWAAHIMNAVVLITVLSAGNSGLYACTRVMWVLAKEGKAPRFLRKVTKHGVPIWALTFTALWSTVIFCISLAGNQDVYVFLINLSGLSGIGFWMGIGLCHWRFRRAYVAQGYDVKDLPYRAAFFPFGPIYALVLLVIIIIGQGYGTIWPKFDALGFVSTYLALPLFLIFWLTWKYTKKTKWVNMLDIDLTTGTLLEMEQNGEIDIFPPDGPWNWKKYFCWMKRKPTNE</sequence>
<organism evidence="12 13">
    <name type="scientific">Coemansia spiralis</name>
    <dbReference type="NCBI Taxonomy" id="417178"/>
    <lineage>
        <taxon>Eukaryota</taxon>
        <taxon>Fungi</taxon>
        <taxon>Fungi incertae sedis</taxon>
        <taxon>Zoopagomycota</taxon>
        <taxon>Kickxellomycotina</taxon>
        <taxon>Kickxellomycetes</taxon>
        <taxon>Kickxellales</taxon>
        <taxon>Kickxellaceae</taxon>
        <taxon>Coemansia</taxon>
    </lineage>
</organism>
<dbReference type="InterPro" id="IPR004841">
    <property type="entry name" value="AA-permease/SLC12A_dom"/>
</dbReference>
<comment type="similarity">
    <text evidence="3">Belongs to the Mediator complex subunit 20 family.</text>
</comment>
<dbReference type="Gene3D" id="3.30.310.180">
    <property type="match status" value="1"/>
</dbReference>
<feature type="transmembrane region" description="Helical" evidence="10">
    <location>
        <begin position="449"/>
        <end position="469"/>
    </location>
</feature>
<dbReference type="PROSITE" id="PS00218">
    <property type="entry name" value="AMINO_ACID_PERMEASE_1"/>
    <property type="match status" value="1"/>
</dbReference>
<proteinExistence type="inferred from homology"/>
<feature type="transmembrane region" description="Helical" evidence="10">
    <location>
        <begin position="298"/>
        <end position="318"/>
    </location>
</feature>
<dbReference type="GO" id="GO:0016020">
    <property type="term" value="C:membrane"/>
    <property type="evidence" value="ECO:0007669"/>
    <property type="project" value="UniProtKB-SubCell"/>
</dbReference>
<feature type="transmembrane region" description="Helical" evidence="10">
    <location>
        <begin position="541"/>
        <end position="570"/>
    </location>
</feature>
<gene>
    <name evidence="12" type="ORF">IWW39_002867</name>
</gene>
<dbReference type="GO" id="GO:0016592">
    <property type="term" value="C:mediator complex"/>
    <property type="evidence" value="ECO:0007669"/>
    <property type="project" value="InterPro"/>
</dbReference>
<evidence type="ECO:0000256" key="9">
    <source>
        <dbReference type="ARBA" id="ARBA00023242"/>
    </source>
</evidence>
<dbReference type="InterPro" id="IPR050524">
    <property type="entry name" value="APC_YAT"/>
</dbReference>
<evidence type="ECO:0000256" key="3">
    <source>
        <dbReference type="ARBA" id="ARBA00010743"/>
    </source>
</evidence>
<dbReference type="EMBL" id="JANBTX010000070">
    <property type="protein sequence ID" value="KAJ2687512.1"/>
    <property type="molecule type" value="Genomic_DNA"/>
</dbReference>
<feature type="transmembrane region" description="Helical" evidence="10">
    <location>
        <begin position="490"/>
        <end position="509"/>
    </location>
</feature>
<accession>A0A9W8GJD2</accession>
<feature type="transmembrane region" description="Helical" evidence="10">
    <location>
        <begin position="661"/>
        <end position="680"/>
    </location>
</feature>